<dbReference type="InterPro" id="IPR008271">
    <property type="entry name" value="Ser/Thr_kinase_AS"/>
</dbReference>
<evidence type="ECO:0000259" key="9">
    <source>
        <dbReference type="PROSITE" id="PS50011"/>
    </source>
</evidence>
<protein>
    <recommendedName>
        <fullName evidence="1">non-specific serine/threonine protein kinase</fullName>
        <ecNumber evidence="1">2.7.11.1</ecNumber>
    </recommendedName>
</protein>
<dbReference type="Gene3D" id="1.25.40.10">
    <property type="entry name" value="Tetratricopeptide repeat domain"/>
    <property type="match status" value="1"/>
</dbReference>
<comment type="caution">
    <text evidence="10">The sequence shown here is derived from an EMBL/GenBank/DDBJ whole genome shotgun (WGS) entry which is preliminary data.</text>
</comment>
<keyword evidence="4 7" id="KW-0547">Nucleotide-binding</keyword>
<keyword evidence="8" id="KW-0472">Membrane</keyword>
<reference evidence="10 11" key="1">
    <citation type="submission" date="2018-02" db="EMBL/GenBank/DDBJ databases">
        <title>Genome sequencing of Solimonas sp. HR-BB.</title>
        <authorList>
            <person name="Lee Y."/>
            <person name="Jeon C.O."/>
        </authorList>
    </citation>
    <scope>NUCLEOTIDE SEQUENCE [LARGE SCALE GENOMIC DNA]</scope>
    <source>
        <strain evidence="10 11">HR-BB</strain>
    </source>
</reference>
<feature type="transmembrane region" description="Helical" evidence="8">
    <location>
        <begin position="441"/>
        <end position="462"/>
    </location>
</feature>
<evidence type="ECO:0000256" key="1">
    <source>
        <dbReference type="ARBA" id="ARBA00012513"/>
    </source>
</evidence>
<proteinExistence type="predicted"/>
<dbReference type="GO" id="GO:0004674">
    <property type="term" value="F:protein serine/threonine kinase activity"/>
    <property type="evidence" value="ECO:0007669"/>
    <property type="project" value="UniProtKB-KW"/>
</dbReference>
<dbReference type="PROSITE" id="PS50011">
    <property type="entry name" value="PROTEIN_KINASE_DOM"/>
    <property type="match status" value="1"/>
</dbReference>
<evidence type="ECO:0000256" key="2">
    <source>
        <dbReference type="ARBA" id="ARBA00022527"/>
    </source>
</evidence>
<dbReference type="AlphaFoldDB" id="A0A2S5TC87"/>
<keyword evidence="11" id="KW-1185">Reference proteome</keyword>
<evidence type="ECO:0000256" key="6">
    <source>
        <dbReference type="ARBA" id="ARBA00022840"/>
    </source>
</evidence>
<dbReference type="SUPFAM" id="SSF48452">
    <property type="entry name" value="TPR-like"/>
    <property type="match status" value="1"/>
</dbReference>
<dbReference type="Pfam" id="PF00069">
    <property type="entry name" value="Pkinase"/>
    <property type="match status" value="1"/>
</dbReference>
<dbReference type="Gene3D" id="1.10.510.10">
    <property type="entry name" value="Transferase(Phosphotransferase) domain 1"/>
    <property type="match status" value="1"/>
</dbReference>
<feature type="transmembrane region" description="Helical" evidence="8">
    <location>
        <begin position="416"/>
        <end position="434"/>
    </location>
</feature>
<dbReference type="Gene3D" id="3.30.200.20">
    <property type="entry name" value="Phosphorylase Kinase, domain 1"/>
    <property type="match status" value="1"/>
</dbReference>
<dbReference type="InterPro" id="IPR011009">
    <property type="entry name" value="Kinase-like_dom_sf"/>
</dbReference>
<evidence type="ECO:0000313" key="10">
    <source>
        <dbReference type="EMBL" id="PPE72595.1"/>
    </source>
</evidence>
<dbReference type="InterPro" id="IPR017441">
    <property type="entry name" value="Protein_kinase_ATP_BS"/>
</dbReference>
<dbReference type="Pfam" id="PF05226">
    <property type="entry name" value="CHASE2"/>
    <property type="match status" value="1"/>
</dbReference>
<feature type="domain" description="Protein kinase" evidence="9">
    <location>
        <begin position="623"/>
        <end position="886"/>
    </location>
</feature>
<dbReference type="InterPro" id="IPR007890">
    <property type="entry name" value="CHASE2"/>
</dbReference>
<keyword evidence="5 10" id="KW-0418">Kinase</keyword>
<dbReference type="SMART" id="SM01080">
    <property type="entry name" value="CHASE2"/>
    <property type="match status" value="1"/>
</dbReference>
<keyword evidence="3" id="KW-0808">Transferase</keyword>
<evidence type="ECO:0000256" key="3">
    <source>
        <dbReference type="ARBA" id="ARBA00022679"/>
    </source>
</evidence>
<dbReference type="SMART" id="SM00220">
    <property type="entry name" value="S_TKc"/>
    <property type="match status" value="1"/>
</dbReference>
<keyword evidence="8" id="KW-1133">Transmembrane helix</keyword>
<gene>
    <name evidence="10" type="ORF">C3942_17605</name>
</gene>
<dbReference type="PANTHER" id="PTHR43289">
    <property type="entry name" value="MITOGEN-ACTIVATED PROTEIN KINASE KINASE KINASE 20-RELATED"/>
    <property type="match status" value="1"/>
</dbReference>
<dbReference type="EC" id="2.7.11.1" evidence="1"/>
<evidence type="ECO:0000256" key="4">
    <source>
        <dbReference type="ARBA" id="ARBA00022741"/>
    </source>
</evidence>
<dbReference type="PROSITE" id="PS00108">
    <property type="entry name" value="PROTEIN_KINASE_ST"/>
    <property type="match status" value="1"/>
</dbReference>
<evidence type="ECO:0000256" key="8">
    <source>
        <dbReference type="SAM" id="Phobius"/>
    </source>
</evidence>
<dbReference type="InterPro" id="IPR000719">
    <property type="entry name" value="Prot_kinase_dom"/>
</dbReference>
<dbReference type="PROSITE" id="PS00107">
    <property type="entry name" value="PROTEIN_KINASE_ATP"/>
    <property type="match status" value="1"/>
</dbReference>
<sequence length="894" mass="97114">MQKNSVWSKDWFAAVAFTLVFVVLAWGVFGDAFQSLERSTYDVGVRSRALAPSEDVAIVAIDEQSIANLGRWPWPRNKQAELIGKLHEGGAKVIGATMLYFEADAGSSAETFNAILADLKASPLVQDIPAEAETFGIMLDETARQTRVKAIANIAQSYRDSALATKYRPAMEALLAQLEAGAKAGGTTDATLGAAVAAGNVVLPILFKEGRPQGRPDQPLPEYVRRNRLQDVQDRIGARADGAVPGPTVSVEVPVASIGEAAPSMGHLNIAQDVDGGVRYEPLVLQHFDEFYPSLSLMIAAAKLNLKPQDIQVHLGEGVTLGGIHIGTDDALRMYTQFYGDQEGKPAFPVDSAYDVLAGKIPLGKYKDKVVLLGTTAPGTGDTFATPSSASTTPVAMLAHAVSSILKQHYFTRPAWAGWLELAVFLLLAAYLALLVPRMKAALAAGLTLVLVLALIGVQVGVMASSAIWLKLTIPAVFLLAGHAFMTVKKFRITEMLKQTTEVENAESNKMLGLAFQGQGQLDMAFEKFRRVQPVDEKLLDLMYNLALDFERKRQFNKAESVYQHIAGHQKDFRDVQQKLNRAKKLSETVILGGGAGRSHPGGTMVLDNDATQQIEKPMLGRYQVEKELGKGAMGIVYMGKDPKIGRTVAIKTMALSQEFEPDELTSVKERFFREAETAGRLTHPHIVSIYDAGEEHDLAYIAMEFIKGSDLTRHTKANNLLPMPEVLRLVADAADALDYAHSNGVVHRDIKPANMMLVEATQTIKLMDFGIARIADSSKTKTGMVLGTPSYMSPEQLAGKRVDGRSDLFSLGVTLYQLLTGSLPFTADSMATLMFKIANEPHPPAGGLRPDLPPKVNVVIDRALHKDMEQRYQRGSELARDLRFILSGLGGPT</sequence>
<dbReference type="FunFam" id="1.10.510.10:FF:000021">
    <property type="entry name" value="Serine/threonine protein kinase"/>
    <property type="match status" value="1"/>
</dbReference>
<evidence type="ECO:0000313" key="11">
    <source>
        <dbReference type="Proteomes" id="UP000238220"/>
    </source>
</evidence>
<name>A0A2S5TC87_9GAMM</name>
<dbReference type="PANTHER" id="PTHR43289:SF6">
    <property type="entry name" value="SERINE_THREONINE-PROTEIN KINASE NEKL-3"/>
    <property type="match status" value="1"/>
</dbReference>
<organism evidence="10 11">
    <name type="scientific">Solimonas fluminis</name>
    <dbReference type="NCBI Taxonomy" id="2086571"/>
    <lineage>
        <taxon>Bacteria</taxon>
        <taxon>Pseudomonadati</taxon>
        <taxon>Pseudomonadota</taxon>
        <taxon>Gammaproteobacteria</taxon>
        <taxon>Nevskiales</taxon>
        <taxon>Nevskiaceae</taxon>
        <taxon>Solimonas</taxon>
    </lineage>
</organism>
<dbReference type="CDD" id="cd14014">
    <property type="entry name" value="STKc_PknB_like"/>
    <property type="match status" value="1"/>
</dbReference>
<dbReference type="Proteomes" id="UP000238220">
    <property type="component" value="Unassembled WGS sequence"/>
</dbReference>
<dbReference type="OrthoDB" id="9801841at2"/>
<dbReference type="EMBL" id="PSNW01000011">
    <property type="protein sequence ID" value="PPE72595.1"/>
    <property type="molecule type" value="Genomic_DNA"/>
</dbReference>
<accession>A0A2S5TC87</accession>
<keyword evidence="6 7" id="KW-0067">ATP-binding</keyword>
<dbReference type="GO" id="GO:0005524">
    <property type="term" value="F:ATP binding"/>
    <property type="evidence" value="ECO:0007669"/>
    <property type="project" value="UniProtKB-UniRule"/>
</dbReference>
<evidence type="ECO:0000256" key="7">
    <source>
        <dbReference type="PROSITE-ProRule" id="PRU10141"/>
    </source>
</evidence>
<evidence type="ECO:0000256" key="5">
    <source>
        <dbReference type="ARBA" id="ARBA00022777"/>
    </source>
</evidence>
<keyword evidence="2 10" id="KW-0723">Serine/threonine-protein kinase</keyword>
<dbReference type="RefSeq" id="WP_104231681.1">
    <property type="nucleotide sequence ID" value="NZ_PSNW01000011.1"/>
</dbReference>
<feature type="binding site" evidence="7">
    <location>
        <position position="652"/>
    </location>
    <ligand>
        <name>ATP</name>
        <dbReference type="ChEBI" id="CHEBI:30616"/>
    </ligand>
</feature>
<keyword evidence="8" id="KW-0812">Transmembrane</keyword>
<dbReference type="SUPFAM" id="SSF56112">
    <property type="entry name" value="Protein kinase-like (PK-like)"/>
    <property type="match status" value="1"/>
</dbReference>
<dbReference type="InterPro" id="IPR011990">
    <property type="entry name" value="TPR-like_helical_dom_sf"/>
</dbReference>